<feature type="domain" description="AprE-like beta-barrel" evidence="3">
    <location>
        <begin position="305"/>
        <end position="396"/>
    </location>
</feature>
<name>A0A847SJV0_9NEIS</name>
<keyword evidence="5" id="KW-1185">Reference proteome</keyword>
<dbReference type="EMBL" id="JABAIM010000003">
    <property type="protein sequence ID" value="NLR76192.1"/>
    <property type="molecule type" value="Genomic_DNA"/>
</dbReference>
<gene>
    <name evidence="4" type="ORF">HF682_13590</name>
</gene>
<dbReference type="InterPro" id="IPR011053">
    <property type="entry name" value="Single_hybrid_motif"/>
</dbReference>
<keyword evidence="2" id="KW-1133">Transmembrane helix</keyword>
<evidence type="ECO:0000259" key="3">
    <source>
        <dbReference type="Pfam" id="PF26002"/>
    </source>
</evidence>
<keyword evidence="2" id="KW-0472">Membrane</keyword>
<dbReference type="AlphaFoldDB" id="A0A847SJV0"/>
<evidence type="ECO:0000256" key="1">
    <source>
        <dbReference type="SAM" id="Coils"/>
    </source>
</evidence>
<organism evidence="4 5">
    <name type="scientific">Leeia aquatica</name>
    <dbReference type="NCBI Taxonomy" id="2725557"/>
    <lineage>
        <taxon>Bacteria</taxon>
        <taxon>Pseudomonadati</taxon>
        <taxon>Pseudomonadota</taxon>
        <taxon>Betaproteobacteria</taxon>
        <taxon>Neisseriales</taxon>
        <taxon>Leeiaceae</taxon>
        <taxon>Leeia</taxon>
    </lineage>
</organism>
<dbReference type="Proteomes" id="UP000587991">
    <property type="component" value="Unassembled WGS sequence"/>
</dbReference>
<reference evidence="4 5" key="1">
    <citation type="submission" date="2020-04" db="EMBL/GenBank/DDBJ databases">
        <title>Draft genome of Leeia sp. IMCC25680.</title>
        <authorList>
            <person name="Song J."/>
            <person name="Cho J.-C."/>
        </authorList>
    </citation>
    <scope>NUCLEOTIDE SEQUENCE [LARGE SCALE GENOMIC DNA]</scope>
    <source>
        <strain evidence="4 5">IMCC25680</strain>
    </source>
</reference>
<dbReference type="PRINTS" id="PR01490">
    <property type="entry name" value="RTXTOXIND"/>
</dbReference>
<sequence>MRPLFREEALRHQQIRWLGDILLTQPMATWVLTGLALALAGALLALLIFGSYTRHSTINGELRPDKGTLSIRAPQSGLVLRKLVQEGQPVRKGQALFILGSDRDASSQPAIQQAISEQIAKRRQSLETQRSRTQALQLQEQQRLQTQLSSLGNEMDKLKMAMSMQQERTRLAEGVVKRYESLVEQHFVSAEQLAQKQSELLDQRSRLQQLEKEQAGLQRQFADTERQLQQLPGQQQNQLSGLERELAELNQEWMESESRRTITLTAPEDGVATAVLAEQGQPVNPERPLMSLIPAHARLQARLYAPSQDIGFIRPGNRVVLRYAAYPFQKFGHQTGKVISVSRTSINLQESGVAAADTRSEPMYQITVQLAQQDFVSRGGHFPLQPGMRLQAEVQQERRKLYEWALEPLFGFSDRLQ</sequence>
<feature type="transmembrane region" description="Helical" evidence="2">
    <location>
        <begin position="27"/>
        <end position="49"/>
    </location>
</feature>
<evidence type="ECO:0000313" key="5">
    <source>
        <dbReference type="Proteomes" id="UP000587991"/>
    </source>
</evidence>
<evidence type="ECO:0000313" key="4">
    <source>
        <dbReference type="EMBL" id="NLR76192.1"/>
    </source>
</evidence>
<dbReference type="InterPro" id="IPR050739">
    <property type="entry name" value="MFP"/>
</dbReference>
<dbReference type="Gene3D" id="2.40.30.170">
    <property type="match status" value="1"/>
</dbReference>
<dbReference type="SUPFAM" id="SSF51230">
    <property type="entry name" value="Single hybrid motif"/>
    <property type="match status" value="1"/>
</dbReference>
<dbReference type="InterPro" id="IPR058982">
    <property type="entry name" value="Beta-barrel_AprE"/>
</dbReference>
<feature type="coiled-coil region" evidence="1">
    <location>
        <begin position="190"/>
        <end position="259"/>
    </location>
</feature>
<dbReference type="Pfam" id="PF26002">
    <property type="entry name" value="Beta-barrel_AprE"/>
    <property type="match status" value="1"/>
</dbReference>
<dbReference type="Gene3D" id="2.40.50.100">
    <property type="match status" value="1"/>
</dbReference>
<comment type="caution">
    <text evidence="4">The sequence shown here is derived from an EMBL/GenBank/DDBJ whole genome shotgun (WGS) entry which is preliminary data.</text>
</comment>
<dbReference type="PANTHER" id="PTHR30386:SF28">
    <property type="entry name" value="EXPORTED PROTEIN"/>
    <property type="match status" value="1"/>
</dbReference>
<dbReference type="PANTHER" id="PTHR30386">
    <property type="entry name" value="MEMBRANE FUSION SUBUNIT OF EMRAB-TOLC MULTIDRUG EFFLUX PUMP"/>
    <property type="match status" value="1"/>
</dbReference>
<proteinExistence type="predicted"/>
<keyword evidence="1" id="KW-0175">Coiled coil</keyword>
<accession>A0A847SJV0</accession>
<keyword evidence="2" id="KW-0812">Transmembrane</keyword>
<dbReference type="RefSeq" id="WP_168877861.1">
    <property type="nucleotide sequence ID" value="NZ_JABAIM010000003.1"/>
</dbReference>
<protein>
    <submittedName>
        <fullName evidence="4">HlyD family efflux transporter periplasmic adaptor subunit</fullName>
    </submittedName>
</protein>
<dbReference type="Gene3D" id="1.10.287.1490">
    <property type="match status" value="1"/>
</dbReference>
<evidence type="ECO:0000256" key="2">
    <source>
        <dbReference type="SAM" id="Phobius"/>
    </source>
</evidence>